<proteinExistence type="predicted"/>
<dbReference type="EMBL" id="SRYA01000014">
    <property type="protein sequence ID" value="TGY96669.1"/>
    <property type="molecule type" value="Genomic_DNA"/>
</dbReference>
<gene>
    <name evidence="1" type="ORF">E5329_08900</name>
</gene>
<keyword evidence="2" id="KW-1185">Reference proteome</keyword>
<accession>A0AC61RXU8</accession>
<evidence type="ECO:0000313" key="2">
    <source>
        <dbReference type="Proteomes" id="UP000304953"/>
    </source>
</evidence>
<name>A0AC61RXU8_9FIRM</name>
<organism evidence="1 2">
    <name type="scientific">Petralouisia muris</name>
    <dbReference type="NCBI Taxonomy" id="3032872"/>
    <lineage>
        <taxon>Bacteria</taxon>
        <taxon>Bacillati</taxon>
        <taxon>Bacillota</taxon>
        <taxon>Clostridia</taxon>
        <taxon>Lachnospirales</taxon>
        <taxon>Lachnospiraceae</taxon>
        <taxon>Petralouisia</taxon>
    </lineage>
</organism>
<dbReference type="Proteomes" id="UP000304953">
    <property type="component" value="Unassembled WGS sequence"/>
</dbReference>
<sequence>MDYESNKSYIEMRSAGMSVAAMIMGILGLVMSCCVYPAIVFGSLAIIFALLSRGGEMHTNGYAKAGLILGIIGIVCGILFLMYSFFTLLVQFGGWEGYLNYIEELMQEMGYPDSVSPYDFYDTL</sequence>
<comment type="caution">
    <text evidence="1">The sequence shown here is derived from an EMBL/GenBank/DDBJ whole genome shotgun (WGS) entry which is preliminary data.</text>
</comment>
<protein>
    <submittedName>
        <fullName evidence="1">DUF4190 domain-containing protein</fullName>
    </submittedName>
</protein>
<evidence type="ECO:0000313" key="1">
    <source>
        <dbReference type="EMBL" id="TGY96669.1"/>
    </source>
</evidence>
<reference evidence="1" key="1">
    <citation type="submission" date="2019-04" db="EMBL/GenBank/DDBJ databases">
        <title>Microbes associate with the intestines of laboratory mice.</title>
        <authorList>
            <person name="Navarre W."/>
            <person name="Wong E."/>
            <person name="Huang K."/>
            <person name="Tropini C."/>
            <person name="Ng K."/>
            <person name="Yu B."/>
        </authorList>
    </citation>
    <scope>NUCLEOTIDE SEQUENCE</scope>
    <source>
        <strain evidence="1">NM01_1-7b</strain>
    </source>
</reference>